<dbReference type="InterPro" id="IPR058245">
    <property type="entry name" value="NreC/VraR/RcsB-like_REC"/>
</dbReference>
<keyword evidence="1 5" id="KW-0597">Phosphoprotein</keyword>
<protein>
    <submittedName>
        <fullName evidence="8">Response regulatory protein</fullName>
    </submittedName>
</protein>
<evidence type="ECO:0000313" key="9">
    <source>
        <dbReference type="Proteomes" id="UP000031843"/>
    </source>
</evidence>
<name>A0A0C4YNB7_9BURK</name>
<dbReference type="GO" id="GO:0006355">
    <property type="term" value="P:regulation of DNA-templated transcription"/>
    <property type="evidence" value="ECO:0007669"/>
    <property type="project" value="InterPro"/>
</dbReference>
<dbReference type="InterPro" id="IPR011006">
    <property type="entry name" value="CheY-like_superfamily"/>
</dbReference>
<dbReference type="SMART" id="SM00421">
    <property type="entry name" value="HTH_LUXR"/>
    <property type="match status" value="1"/>
</dbReference>
<dbReference type="PROSITE" id="PS50043">
    <property type="entry name" value="HTH_LUXR_2"/>
    <property type="match status" value="1"/>
</dbReference>
<organism evidence="8 9">
    <name type="scientific">Cupriavidus basilensis</name>
    <dbReference type="NCBI Taxonomy" id="68895"/>
    <lineage>
        <taxon>Bacteria</taxon>
        <taxon>Pseudomonadati</taxon>
        <taxon>Pseudomonadota</taxon>
        <taxon>Betaproteobacteria</taxon>
        <taxon>Burkholderiales</taxon>
        <taxon>Burkholderiaceae</taxon>
        <taxon>Cupriavidus</taxon>
    </lineage>
</organism>
<dbReference type="GO" id="GO:0000160">
    <property type="term" value="P:phosphorelay signal transduction system"/>
    <property type="evidence" value="ECO:0007669"/>
    <property type="project" value="InterPro"/>
</dbReference>
<dbReference type="PANTHER" id="PTHR43214">
    <property type="entry name" value="TWO-COMPONENT RESPONSE REGULATOR"/>
    <property type="match status" value="1"/>
</dbReference>
<dbReference type="Pfam" id="PF00196">
    <property type="entry name" value="GerE"/>
    <property type="match status" value="1"/>
</dbReference>
<keyword evidence="9" id="KW-1185">Reference proteome</keyword>
<dbReference type="InterPro" id="IPR000792">
    <property type="entry name" value="Tscrpt_reg_LuxR_C"/>
</dbReference>
<evidence type="ECO:0000256" key="5">
    <source>
        <dbReference type="PROSITE-ProRule" id="PRU00169"/>
    </source>
</evidence>
<dbReference type="InterPro" id="IPR001789">
    <property type="entry name" value="Sig_transdc_resp-reg_receiver"/>
</dbReference>
<dbReference type="KEGG" id="cbw:RR42_s2952"/>
<dbReference type="RefSeq" id="WP_043356712.1">
    <property type="nucleotide sequence ID" value="NZ_CP010537.1"/>
</dbReference>
<evidence type="ECO:0000259" key="7">
    <source>
        <dbReference type="PROSITE" id="PS50110"/>
    </source>
</evidence>
<gene>
    <name evidence="8" type="ORF">RR42_s2952</name>
</gene>
<feature type="modified residue" description="4-aspartylphosphate" evidence="5">
    <location>
        <position position="66"/>
    </location>
</feature>
<evidence type="ECO:0000256" key="2">
    <source>
        <dbReference type="ARBA" id="ARBA00023015"/>
    </source>
</evidence>
<dbReference type="EMBL" id="CP010537">
    <property type="protein sequence ID" value="AJG24533.1"/>
    <property type="molecule type" value="Genomic_DNA"/>
</dbReference>
<evidence type="ECO:0000256" key="1">
    <source>
        <dbReference type="ARBA" id="ARBA00022553"/>
    </source>
</evidence>
<dbReference type="PRINTS" id="PR00038">
    <property type="entry name" value="HTHLUXR"/>
</dbReference>
<keyword evidence="3" id="KW-0238">DNA-binding</keyword>
<dbReference type="InterPro" id="IPR016032">
    <property type="entry name" value="Sig_transdc_resp-reg_C-effctor"/>
</dbReference>
<feature type="domain" description="Response regulatory" evidence="7">
    <location>
        <begin position="15"/>
        <end position="131"/>
    </location>
</feature>
<proteinExistence type="predicted"/>
<keyword evidence="4" id="KW-0804">Transcription</keyword>
<feature type="domain" description="HTH luxR-type" evidence="6">
    <location>
        <begin position="165"/>
        <end position="230"/>
    </location>
</feature>
<dbReference type="PANTHER" id="PTHR43214:SF41">
    <property type="entry name" value="NITRATE_NITRITE RESPONSE REGULATOR PROTEIN NARP"/>
    <property type="match status" value="1"/>
</dbReference>
<dbReference type="SMART" id="SM00448">
    <property type="entry name" value="REC"/>
    <property type="match status" value="1"/>
</dbReference>
<keyword evidence="2" id="KW-0805">Transcription regulation</keyword>
<evidence type="ECO:0000313" key="8">
    <source>
        <dbReference type="EMBL" id="AJG24533.1"/>
    </source>
</evidence>
<dbReference type="CDD" id="cd17535">
    <property type="entry name" value="REC_NarL-like"/>
    <property type="match status" value="1"/>
</dbReference>
<dbReference type="CDD" id="cd06170">
    <property type="entry name" value="LuxR_C_like"/>
    <property type="match status" value="1"/>
</dbReference>
<dbReference type="Gene3D" id="3.40.50.2300">
    <property type="match status" value="1"/>
</dbReference>
<dbReference type="PROSITE" id="PS50110">
    <property type="entry name" value="RESPONSE_REGULATORY"/>
    <property type="match status" value="1"/>
</dbReference>
<evidence type="ECO:0000256" key="4">
    <source>
        <dbReference type="ARBA" id="ARBA00023163"/>
    </source>
</evidence>
<dbReference type="InterPro" id="IPR039420">
    <property type="entry name" value="WalR-like"/>
</dbReference>
<dbReference type="SUPFAM" id="SSF52172">
    <property type="entry name" value="CheY-like"/>
    <property type="match status" value="1"/>
</dbReference>
<dbReference type="GO" id="GO:0003677">
    <property type="term" value="F:DNA binding"/>
    <property type="evidence" value="ECO:0007669"/>
    <property type="project" value="UniProtKB-KW"/>
</dbReference>
<accession>A0A0C4YNB7</accession>
<dbReference type="Pfam" id="PF00072">
    <property type="entry name" value="Response_reg"/>
    <property type="match status" value="1"/>
</dbReference>
<evidence type="ECO:0000259" key="6">
    <source>
        <dbReference type="PROSITE" id="PS50043"/>
    </source>
</evidence>
<evidence type="ECO:0000256" key="3">
    <source>
        <dbReference type="ARBA" id="ARBA00023125"/>
    </source>
</evidence>
<dbReference type="SUPFAM" id="SSF46894">
    <property type="entry name" value="C-terminal effector domain of the bipartite response regulators"/>
    <property type="match status" value="1"/>
</dbReference>
<dbReference type="OrthoDB" id="3623000at2"/>
<dbReference type="STRING" id="68895.RR42_s2952"/>
<dbReference type="AlphaFoldDB" id="A0A0C4YNB7"/>
<reference evidence="8 9" key="1">
    <citation type="journal article" date="2015" name="Genome Announc.">
        <title>Complete Genome Sequence of Cupriavidus basilensis 4G11, Isolated from the Oak Ridge Field Research Center Site.</title>
        <authorList>
            <person name="Ray J."/>
            <person name="Waters R.J."/>
            <person name="Skerker J.M."/>
            <person name="Kuehl J.V."/>
            <person name="Price M.N."/>
            <person name="Huang J."/>
            <person name="Chakraborty R."/>
            <person name="Arkin A.P."/>
            <person name="Deutschbauer A."/>
        </authorList>
    </citation>
    <scope>NUCLEOTIDE SEQUENCE [LARGE SCALE GENOMIC DNA]</scope>
    <source>
        <strain evidence="8">4G11</strain>
    </source>
</reference>
<dbReference type="Proteomes" id="UP000031843">
    <property type="component" value="Chromosome secondary"/>
</dbReference>
<sequence length="235" mass="24790">MRSQNLSAAPEADIRVLLVEDDPATSARLQSALASLPGIQVMAACAQRASACEWLGAHEPDVLLCDLGLPDGSGIDVIRHARRLYPRCDCMVITMFGDEANVLASIAAGATGYLLKDESDDNLRASVLALRAGGSPMSPVIARKVITRLRSASVPGIPAPDAPGAPGMDVTLSARETEVLDLISRGYTYAETAGHLAISVHTVQAHIKNIYGKLAVNSRTEAVFEAHKLGLLKTL</sequence>